<proteinExistence type="predicted"/>
<organism evidence="2 3">
    <name type="scientific">Haloarchaeobius litoreus</name>
    <dbReference type="NCBI Taxonomy" id="755306"/>
    <lineage>
        <taxon>Archaea</taxon>
        <taxon>Methanobacteriati</taxon>
        <taxon>Methanobacteriota</taxon>
        <taxon>Stenosarchaea group</taxon>
        <taxon>Halobacteria</taxon>
        <taxon>Halobacteriales</taxon>
        <taxon>Halorubellaceae</taxon>
        <taxon>Haloarchaeobius</taxon>
    </lineage>
</organism>
<dbReference type="AlphaFoldDB" id="A0ABD6DM76"/>
<protein>
    <submittedName>
        <fullName evidence="2">LUD domain-containing protein</fullName>
    </submittedName>
</protein>
<accession>A0ABD6DM76</accession>
<dbReference type="InterPro" id="IPR037171">
    <property type="entry name" value="NagB/RpiA_transferase-like"/>
</dbReference>
<evidence type="ECO:0000313" key="2">
    <source>
        <dbReference type="EMBL" id="MFD1647203.1"/>
    </source>
</evidence>
<dbReference type="RefSeq" id="WP_256400737.1">
    <property type="nucleotide sequence ID" value="NZ_JANHJR010000003.1"/>
</dbReference>
<sequence>MTVTDDFLDALADLGVSHDQTTLDDLPATLADAVDDPAVGVPLHVDAALPESVATTFTPSELQDAATGVTPARLGIAEYGSVLIRSSAGGDEPVSLYPERHVAVLAAEDVVATGRDAVDWLADEVAAGRGSHVLATGASATADMGGLVEGVHGPNEVHVVLVEEVSDE</sequence>
<dbReference type="InterPro" id="IPR024185">
    <property type="entry name" value="FTHF_cligase-like_sf"/>
</dbReference>
<evidence type="ECO:0000313" key="3">
    <source>
        <dbReference type="Proteomes" id="UP001597034"/>
    </source>
</evidence>
<dbReference type="EMBL" id="JBHUDO010000003">
    <property type="protein sequence ID" value="MFD1647203.1"/>
    <property type="molecule type" value="Genomic_DNA"/>
</dbReference>
<dbReference type="Gene3D" id="3.40.50.10420">
    <property type="entry name" value="NagB/RpiA/CoA transferase-like"/>
    <property type="match status" value="1"/>
</dbReference>
<keyword evidence="3" id="KW-1185">Reference proteome</keyword>
<gene>
    <name evidence="2" type="ORF">ACFSBL_16050</name>
</gene>
<reference evidence="2 3" key="1">
    <citation type="journal article" date="2019" name="Int. J. Syst. Evol. Microbiol.">
        <title>The Global Catalogue of Microorganisms (GCM) 10K type strain sequencing project: providing services to taxonomists for standard genome sequencing and annotation.</title>
        <authorList>
            <consortium name="The Broad Institute Genomics Platform"/>
            <consortium name="The Broad Institute Genome Sequencing Center for Infectious Disease"/>
            <person name="Wu L."/>
            <person name="Ma J."/>
        </authorList>
    </citation>
    <scope>NUCLEOTIDE SEQUENCE [LARGE SCALE GENOMIC DNA]</scope>
    <source>
        <strain evidence="2 3">CGMCC 1.10390</strain>
    </source>
</reference>
<feature type="domain" description="LUD" evidence="1">
    <location>
        <begin position="57"/>
        <end position="162"/>
    </location>
</feature>
<dbReference type="PANTHER" id="PTHR43682">
    <property type="entry name" value="LACTATE UTILIZATION PROTEIN C"/>
    <property type="match status" value="1"/>
</dbReference>
<comment type="caution">
    <text evidence="2">The sequence shown here is derived from an EMBL/GenBank/DDBJ whole genome shotgun (WGS) entry which is preliminary data.</text>
</comment>
<dbReference type="Proteomes" id="UP001597034">
    <property type="component" value="Unassembled WGS sequence"/>
</dbReference>
<dbReference type="InterPro" id="IPR003741">
    <property type="entry name" value="LUD_dom"/>
</dbReference>
<dbReference type="Pfam" id="PF02589">
    <property type="entry name" value="LUD_dom"/>
    <property type="match status" value="1"/>
</dbReference>
<dbReference type="SUPFAM" id="SSF100950">
    <property type="entry name" value="NagB/RpiA/CoA transferase-like"/>
    <property type="match status" value="1"/>
</dbReference>
<dbReference type="PANTHER" id="PTHR43682:SF1">
    <property type="entry name" value="LACTATE UTILIZATION PROTEIN C"/>
    <property type="match status" value="1"/>
</dbReference>
<evidence type="ECO:0000259" key="1">
    <source>
        <dbReference type="Pfam" id="PF02589"/>
    </source>
</evidence>
<name>A0ABD6DM76_9EURY</name>